<evidence type="ECO:0000313" key="2">
    <source>
        <dbReference type="Proteomes" id="UP000789570"/>
    </source>
</evidence>
<protein>
    <submittedName>
        <fullName evidence="1">5814_t:CDS:1</fullName>
    </submittedName>
</protein>
<sequence length="94" mass="10722">MNNWPLIISKGADEGHAAGQLRVDVSFSNRIGIDKDLKWPSILLNYFKRSAREGILGRRYCYHNGIGTSTDQEKALELFQTWKMEELNANLPNV</sequence>
<gene>
    <name evidence="1" type="ORF">FCALED_LOCUS10080</name>
</gene>
<evidence type="ECO:0000313" key="1">
    <source>
        <dbReference type="EMBL" id="CAG8631243.1"/>
    </source>
</evidence>
<accession>A0A9N9D9U1</accession>
<dbReference type="OrthoDB" id="2384430at2759"/>
<proteinExistence type="predicted"/>
<reference evidence="1" key="1">
    <citation type="submission" date="2021-06" db="EMBL/GenBank/DDBJ databases">
        <authorList>
            <person name="Kallberg Y."/>
            <person name="Tangrot J."/>
            <person name="Rosling A."/>
        </authorList>
    </citation>
    <scope>NUCLEOTIDE SEQUENCE</scope>
    <source>
        <strain evidence="1">UK204</strain>
    </source>
</reference>
<dbReference type="AlphaFoldDB" id="A0A9N9D9U1"/>
<dbReference type="Proteomes" id="UP000789570">
    <property type="component" value="Unassembled WGS sequence"/>
</dbReference>
<keyword evidence="2" id="KW-1185">Reference proteome</keyword>
<dbReference type="Gene3D" id="1.25.40.10">
    <property type="entry name" value="Tetratricopeptide repeat domain"/>
    <property type="match status" value="1"/>
</dbReference>
<dbReference type="InterPro" id="IPR011990">
    <property type="entry name" value="TPR-like_helical_dom_sf"/>
</dbReference>
<comment type="caution">
    <text evidence="1">The sequence shown here is derived from an EMBL/GenBank/DDBJ whole genome shotgun (WGS) entry which is preliminary data.</text>
</comment>
<dbReference type="EMBL" id="CAJVPQ010003554">
    <property type="protein sequence ID" value="CAG8631243.1"/>
    <property type="molecule type" value="Genomic_DNA"/>
</dbReference>
<organism evidence="1 2">
    <name type="scientific">Funneliformis caledonium</name>
    <dbReference type="NCBI Taxonomy" id="1117310"/>
    <lineage>
        <taxon>Eukaryota</taxon>
        <taxon>Fungi</taxon>
        <taxon>Fungi incertae sedis</taxon>
        <taxon>Mucoromycota</taxon>
        <taxon>Glomeromycotina</taxon>
        <taxon>Glomeromycetes</taxon>
        <taxon>Glomerales</taxon>
        <taxon>Glomeraceae</taxon>
        <taxon>Funneliformis</taxon>
    </lineage>
</organism>
<name>A0A9N9D9U1_9GLOM</name>